<gene>
    <name evidence="3" type="ORF">ARMOST_20091</name>
</gene>
<feature type="domain" description="Reverse transcriptase" evidence="2">
    <location>
        <begin position="383"/>
        <end position="698"/>
    </location>
</feature>
<dbReference type="EMBL" id="FUEG01000035">
    <property type="protein sequence ID" value="SJL16565.1"/>
    <property type="molecule type" value="Genomic_DNA"/>
</dbReference>
<dbReference type="PANTHER" id="PTHR33064:SF37">
    <property type="entry name" value="RIBONUCLEASE H"/>
    <property type="match status" value="1"/>
</dbReference>
<evidence type="ECO:0000256" key="1">
    <source>
        <dbReference type="SAM" id="MobiDB-lite"/>
    </source>
</evidence>
<evidence type="ECO:0000313" key="3">
    <source>
        <dbReference type="EMBL" id="SJL16565.1"/>
    </source>
</evidence>
<dbReference type="AlphaFoldDB" id="A0A284S6D7"/>
<dbReference type="STRING" id="47428.A0A284S6D7"/>
<feature type="region of interest" description="Disordered" evidence="1">
    <location>
        <begin position="26"/>
        <end position="69"/>
    </location>
</feature>
<dbReference type="Gene3D" id="3.10.10.10">
    <property type="entry name" value="HIV Type 1 Reverse Transcriptase, subunit A, domain 1"/>
    <property type="match status" value="1"/>
</dbReference>
<dbReference type="Proteomes" id="UP000219338">
    <property type="component" value="Unassembled WGS sequence"/>
</dbReference>
<accession>A0A284S6D7</accession>
<sequence length="733" mass="83073">MNQEVDPSEAYQATYQVLMHSAHAPELKMVDKDTPQPQDFRPASQSNEGKNPIIESKTDSRKTVMSNSIRPIVKKETSSLPSLGIRLPTLGSKPRKLIPKRQTKEGKAAEGISILAVAGWVGSLDSQEVYLRHDSGADVSLISKELYASLKKPPPIRKGVKLKLWQLTDKDAEIQGYVRIPIFTQTKTGMIIQTEVEAYLVPNMSVPILLELVVEAVKVEKIDEFKCLRASVYSLQSFVKARNHRRSKNKQARKRRKQEKDEFVIWAKEDMKIKAHSSRNIEVKGPFKKEENWIVEKNIIPLTPTSYLTVPNVLIRSSQAFVPMANPLSVPKVIRKGDILGTMHKAESFFNRQPMEEGCEKTANFICQLAGESDNKSERDSRDTAIDEAKDYSPKTAAMLEASKSSSKDIKTLLDIGNLPKDLEEQVWAMLKKHKGAFSFNGQLGDYPAEVRINTKEGALPVSLPMYMSSPAKCEVIDKQIDAWFEKGIIEASKSLRGAPIVIAYRNGKPRFCVDYRKLNALTIPDEFPIPRQMDILAALLGSQVLSSLDALSGFTQLKLHPDDLEKTAFRSHRGLYQFRHMPFGLRNGPSVFQRVMQEILSPYLWIFMLVYIDDIVVYSKTFKEHITHLDKVLNVVEESGITLSPTKCHFFNSSILLLGHKVSRLGLSTHQEKVRAIMELTHPTKVSELQTFLGMLVYFQSFIPYFTDWMTPLFDLLKKGKAWEWTKLEEYA</sequence>
<dbReference type="PROSITE" id="PS50878">
    <property type="entry name" value="RT_POL"/>
    <property type="match status" value="1"/>
</dbReference>
<dbReference type="Gene3D" id="3.30.70.270">
    <property type="match status" value="2"/>
</dbReference>
<protein>
    <recommendedName>
        <fullName evidence="2">Reverse transcriptase domain-containing protein</fullName>
    </recommendedName>
</protein>
<dbReference type="PANTHER" id="PTHR33064">
    <property type="entry name" value="POL PROTEIN"/>
    <property type="match status" value="1"/>
</dbReference>
<dbReference type="InterPro" id="IPR043128">
    <property type="entry name" value="Rev_trsase/Diguanyl_cyclase"/>
</dbReference>
<dbReference type="InterPro" id="IPR043502">
    <property type="entry name" value="DNA/RNA_pol_sf"/>
</dbReference>
<evidence type="ECO:0000259" key="2">
    <source>
        <dbReference type="PROSITE" id="PS50878"/>
    </source>
</evidence>
<name>A0A284S6D7_ARMOS</name>
<dbReference type="CDD" id="cd01647">
    <property type="entry name" value="RT_LTR"/>
    <property type="match status" value="1"/>
</dbReference>
<dbReference type="SUPFAM" id="SSF56672">
    <property type="entry name" value="DNA/RNA polymerases"/>
    <property type="match status" value="1"/>
</dbReference>
<dbReference type="InterPro" id="IPR000477">
    <property type="entry name" value="RT_dom"/>
</dbReference>
<proteinExistence type="predicted"/>
<organism evidence="3 4">
    <name type="scientific">Armillaria ostoyae</name>
    <name type="common">Armillaria root rot fungus</name>
    <dbReference type="NCBI Taxonomy" id="47428"/>
    <lineage>
        <taxon>Eukaryota</taxon>
        <taxon>Fungi</taxon>
        <taxon>Dikarya</taxon>
        <taxon>Basidiomycota</taxon>
        <taxon>Agaricomycotina</taxon>
        <taxon>Agaricomycetes</taxon>
        <taxon>Agaricomycetidae</taxon>
        <taxon>Agaricales</taxon>
        <taxon>Marasmiineae</taxon>
        <taxon>Physalacriaceae</taxon>
        <taxon>Armillaria</taxon>
    </lineage>
</organism>
<dbReference type="CDD" id="cd00303">
    <property type="entry name" value="retropepsin_like"/>
    <property type="match status" value="1"/>
</dbReference>
<dbReference type="Pfam" id="PF00078">
    <property type="entry name" value="RVT_1"/>
    <property type="match status" value="1"/>
</dbReference>
<evidence type="ECO:0000313" key="4">
    <source>
        <dbReference type="Proteomes" id="UP000219338"/>
    </source>
</evidence>
<dbReference type="OrthoDB" id="3068303at2759"/>
<dbReference type="InterPro" id="IPR051320">
    <property type="entry name" value="Viral_Replic_Matur_Polypro"/>
</dbReference>
<reference evidence="4" key="1">
    <citation type="journal article" date="2017" name="Nat. Ecol. Evol.">
        <title>Genome expansion and lineage-specific genetic innovations in the forest pathogenic fungi Armillaria.</title>
        <authorList>
            <person name="Sipos G."/>
            <person name="Prasanna A.N."/>
            <person name="Walter M.C."/>
            <person name="O'Connor E."/>
            <person name="Balint B."/>
            <person name="Krizsan K."/>
            <person name="Kiss B."/>
            <person name="Hess J."/>
            <person name="Varga T."/>
            <person name="Slot J."/>
            <person name="Riley R."/>
            <person name="Boka B."/>
            <person name="Rigling D."/>
            <person name="Barry K."/>
            <person name="Lee J."/>
            <person name="Mihaltcheva S."/>
            <person name="LaButti K."/>
            <person name="Lipzen A."/>
            <person name="Waldron R."/>
            <person name="Moloney N.M."/>
            <person name="Sperisen C."/>
            <person name="Kredics L."/>
            <person name="Vagvoelgyi C."/>
            <person name="Patrignani A."/>
            <person name="Fitzpatrick D."/>
            <person name="Nagy I."/>
            <person name="Doyle S."/>
            <person name="Anderson J.B."/>
            <person name="Grigoriev I.V."/>
            <person name="Gueldener U."/>
            <person name="Muensterkoetter M."/>
            <person name="Nagy L.G."/>
        </authorList>
    </citation>
    <scope>NUCLEOTIDE SEQUENCE [LARGE SCALE GENOMIC DNA]</scope>
    <source>
        <strain evidence="4">C18/9</strain>
    </source>
</reference>
<keyword evidence="4" id="KW-1185">Reference proteome</keyword>